<dbReference type="Proteomes" id="UP001174932">
    <property type="component" value="Unassembled WGS sequence"/>
</dbReference>
<organism evidence="2 3">
    <name type="scientific">Rhizobium alvei</name>
    <dbReference type="NCBI Taxonomy" id="1132659"/>
    <lineage>
        <taxon>Bacteria</taxon>
        <taxon>Pseudomonadati</taxon>
        <taxon>Pseudomonadota</taxon>
        <taxon>Alphaproteobacteria</taxon>
        <taxon>Hyphomicrobiales</taxon>
        <taxon>Rhizobiaceae</taxon>
        <taxon>Rhizobium/Agrobacterium group</taxon>
        <taxon>Rhizobium</taxon>
    </lineage>
</organism>
<dbReference type="PRINTS" id="PR00111">
    <property type="entry name" value="ABHYDROLASE"/>
</dbReference>
<dbReference type="RefSeq" id="WP_304378517.1">
    <property type="nucleotide sequence ID" value="NZ_JAUOZU010000019.1"/>
</dbReference>
<feature type="domain" description="AB hydrolase-1" evidence="1">
    <location>
        <begin position="26"/>
        <end position="268"/>
    </location>
</feature>
<dbReference type="Pfam" id="PF12697">
    <property type="entry name" value="Abhydrolase_6"/>
    <property type="match status" value="1"/>
</dbReference>
<dbReference type="EMBL" id="JAUOZU010000019">
    <property type="protein sequence ID" value="MDO6966591.1"/>
    <property type="molecule type" value="Genomic_DNA"/>
</dbReference>
<dbReference type="InterPro" id="IPR000073">
    <property type="entry name" value="AB_hydrolase_1"/>
</dbReference>
<evidence type="ECO:0000313" key="3">
    <source>
        <dbReference type="Proteomes" id="UP001174932"/>
    </source>
</evidence>
<dbReference type="SUPFAM" id="SSF53474">
    <property type="entry name" value="alpha/beta-Hydrolases"/>
    <property type="match status" value="1"/>
</dbReference>
<sequence length="278" mass="30006">MIEDKYIHVDTTRIRYRDSGGSGPVVLLSHGIGASLEIWDRQLTALGQRLRLIAWDMPGHGLSDLGHRPYGPDDFAVFGWRFVEAIGIEKLHLAGNSLGGAVSLRMAGIAPDRTQSLLLANAATLGRENPLPFRLMTLPLLGPLMNRPGPMAVSQQIKAIVADPACIDAALRAVISRNVHKPGADKAFLATLRQMGGLGGQSKRLIVQSRRLLSELKVPVLFVHGRDDHVIPVAHSELAAAIPSRASLNILDNCGHTPQIEKPKDFNALLTGFIMAQG</sequence>
<dbReference type="GO" id="GO:0016787">
    <property type="term" value="F:hydrolase activity"/>
    <property type="evidence" value="ECO:0007669"/>
    <property type="project" value="UniProtKB-KW"/>
</dbReference>
<reference evidence="2" key="1">
    <citation type="journal article" date="2015" name="Int. J. Syst. Evol. Microbiol.">
        <title>Rhizobium alvei sp. nov., isolated from a freshwater river.</title>
        <authorList>
            <person name="Sheu S.Y."/>
            <person name="Huang H.W."/>
            <person name="Young C.C."/>
            <person name="Chen W.M."/>
        </authorList>
    </citation>
    <scope>NUCLEOTIDE SEQUENCE</scope>
    <source>
        <strain evidence="2">TNR-22</strain>
    </source>
</reference>
<reference evidence="2" key="2">
    <citation type="submission" date="2023-07" db="EMBL/GenBank/DDBJ databases">
        <authorList>
            <person name="Shen H."/>
        </authorList>
    </citation>
    <scope>NUCLEOTIDE SEQUENCE</scope>
    <source>
        <strain evidence="2">TNR-22</strain>
    </source>
</reference>
<evidence type="ECO:0000259" key="1">
    <source>
        <dbReference type="Pfam" id="PF12697"/>
    </source>
</evidence>
<dbReference type="InterPro" id="IPR029058">
    <property type="entry name" value="AB_hydrolase_fold"/>
</dbReference>
<accession>A0ABT8YSM8</accession>
<keyword evidence="3" id="KW-1185">Reference proteome</keyword>
<evidence type="ECO:0000313" key="2">
    <source>
        <dbReference type="EMBL" id="MDO6966591.1"/>
    </source>
</evidence>
<dbReference type="PANTHER" id="PTHR43689">
    <property type="entry name" value="HYDROLASE"/>
    <property type="match status" value="1"/>
</dbReference>
<dbReference type="PANTHER" id="PTHR43689:SF8">
    <property type="entry name" value="ALPHA_BETA-HYDROLASES SUPERFAMILY PROTEIN"/>
    <property type="match status" value="1"/>
</dbReference>
<protein>
    <submittedName>
        <fullName evidence="2">Alpha/beta fold hydrolase</fullName>
    </submittedName>
</protein>
<keyword evidence="2" id="KW-0378">Hydrolase</keyword>
<comment type="caution">
    <text evidence="2">The sequence shown here is derived from an EMBL/GenBank/DDBJ whole genome shotgun (WGS) entry which is preliminary data.</text>
</comment>
<name>A0ABT8YSM8_9HYPH</name>
<gene>
    <name evidence="2" type="ORF">Q4481_21760</name>
</gene>
<proteinExistence type="predicted"/>
<dbReference type="Gene3D" id="3.40.50.1820">
    <property type="entry name" value="alpha/beta hydrolase"/>
    <property type="match status" value="1"/>
</dbReference>